<dbReference type="EMBL" id="QVFV01000002">
    <property type="protein sequence ID" value="RZM79516.1"/>
    <property type="molecule type" value="Genomic_DNA"/>
</dbReference>
<dbReference type="Proteomes" id="UP000292459">
    <property type="component" value="Unassembled WGS sequence"/>
</dbReference>
<evidence type="ECO:0000313" key="2">
    <source>
        <dbReference type="Proteomes" id="UP000292459"/>
    </source>
</evidence>
<comment type="caution">
    <text evidence="1">The sequence shown here is derived from an EMBL/GenBank/DDBJ whole genome shotgun (WGS) entry which is preliminary data.</text>
</comment>
<reference evidence="1 2" key="1">
    <citation type="submission" date="2018-11" db="EMBL/GenBank/DDBJ databases">
        <title>Whole genome sequencing of an environmental sample.</title>
        <authorList>
            <person name="Sarangi A.N."/>
            <person name="Singh D."/>
            <person name="Tripathy S."/>
        </authorList>
    </citation>
    <scope>NUCLEOTIDE SEQUENCE [LARGE SCALE GENOMIC DNA]</scope>
    <source>
        <strain evidence="1 2">Lakshadweep</strain>
    </source>
</reference>
<dbReference type="OrthoDB" id="574748at2"/>
<organism evidence="1 2">
    <name type="scientific">Leptolyngbya iicbica LK</name>
    <dbReference type="NCBI Taxonomy" id="2294035"/>
    <lineage>
        <taxon>Bacteria</taxon>
        <taxon>Bacillati</taxon>
        <taxon>Cyanobacteriota</taxon>
        <taxon>Cyanophyceae</taxon>
        <taxon>Leptolyngbyales</taxon>
        <taxon>Leptolyngbyaceae</taxon>
        <taxon>Leptolyngbya group</taxon>
        <taxon>Leptolyngbya</taxon>
        <taxon>Leptolyngbya iicbica</taxon>
    </lineage>
</organism>
<protein>
    <submittedName>
        <fullName evidence="1">Uncharacterized protein</fullName>
    </submittedName>
</protein>
<keyword evidence="2" id="KW-1185">Reference proteome</keyword>
<gene>
    <name evidence="1" type="ORF">DYY88_12405</name>
</gene>
<sequence>MKLTVPFDPAPDADGYYYFAQKTAGNAWQAGNVQAMAPVVVDWVDIGDAMESSPVKLGRFVRLELALYDQLDAPMRAYTMTQLSEQTGPNEVQGVRAKQSSVNITENSGDIDALTGTTYQSSFATVYAPMMELTIQKFTTLTPSDDQLTGLRWDGDNQVWVGDGIGSEDVAASTQFGSELNVGGKVINGVSDKPFRYTDAGLYRVTFSLPDNIPVSFTAGTQIGDYNEESRAFDPVTEGRQTIVVADGELGVGNADTHNGLLYVDMLVPSEVGGEGEDQIAQIFYPASSTL</sequence>
<accession>A0A4V2E2R9</accession>
<proteinExistence type="predicted"/>
<name>A0A4V2E2R9_9CYAN</name>
<dbReference type="AlphaFoldDB" id="A0A4V2E2R9"/>
<evidence type="ECO:0000313" key="1">
    <source>
        <dbReference type="EMBL" id="RZM79516.1"/>
    </source>
</evidence>